<dbReference type="PROSITE" id="PS00107">
    <property type="entry name" value="PROTEIN_KINASE_ATP"/>
    <property type="match status" value="1"/>
</dbReference>
<dbReference type="AlphaFoldDB" id="A0A8S1IQS1"/>
<dbReference type="PROSITE" id="PS00108">
    <property type="entry name" value="PROTEIN_KINASE_ST"/>
    <property type="match status" value="1"/>
</dbReference>
<dbReference type="InterPro" id="IPR011009">
    <property type="entry name" value="Kinase-like_dom_sf"/>
</dbReference>
<evidence type="ECO:0000256" key="5">
    <source>
        <dbReference type="ARBA" id="ARBA00022777"/>
    </source>
</evidence>
<dbReference type="OrthoDB" id="780437at2759"/>
<dbReference type="PANTHER" id="PTHR44329">
    <property type="entry name" value="SERINE/THREONINE-PROTEIN KINASE TNNI3K-RELATED"/>
    <property type="match status" value="1"/>
</dbReference>
<dbReference type="SMART" id="SM00220">
    <property type="entry name" value="S_TKc"/>
    <property type="match status" value="1"/>
</dbReference>
<evidence type="ECO:0000313" key="12">
    <source>
        <dbReference type="Proteomes" id="UP000708148"/>
    </source>
</evidence>
<dbReference type="Proteomes" id="UP000708148">
    <property type="component" value="Unassembled WGS sequence"/>
</dbReference>
<feature type="region of interest" description="Disordered" evidence="9">
    <location>
        <begin position="511"/>
        <end position="530"/>
    </location>
</feature>
<dbReference type="GO" id="GO:0005524">
    <property type="term" value="F:ATP binding"/>
    <property type="evidence" value="ECO:0007669"/>
    <property type="project" value="UniProtKB-UniRule"/>
</dbReference>
<comment type="similarity">
    <text evidence="1">Belongs to the protein kinase superfamily. TKL Ser/Thr protein kinase family.</text>
</comment>
<feature type="repeat" description="ANK" evidence="7">
    <location>
        <begin position="660"/>
        <end position="692"/>
    </location>
</feature>
<dbReference type="InterPro" id="IPR000719">
    <property type="entry name" value="Prot_kinase_dom"/>
</dbReference>
<dbReference type="Gene3D" id="1.10.510.10">
    <property type="entry name" value="Transferase(Phosphotransferase) domain 1"/>
    <property type="match status" value="1"/>
</dbReference>
<feature type="repeat" description="ANK" evidence="7">
    <location>
        <begin position="594"/>
        <end position="626"/>
    </location>
</feature>
<keyword evidence="12" id="KW-1185">Reference proteome</keyword>
<name>A0A8S1IQS1_9CHLO</name>
<protein>
    <recommendedName>
        <fullName evidence="10">Protein kinase domain-containing protein</fullName>
    </recommendedName>
</protein>
<keyword evidence="2" id="KW-0723">Serine/threonine-protein kinase</keyword>
<dbReference type="InterPro" id="IPR036770">
    <property type="entry name" value="Ankyrin_rpt-contain_sf"/>
</dbReference>
<dbReference type="PROSITE" id="PS50088">
    <property type="entry name" value="ANK_REPEAT"/>
    <property type="match status" value="5"/>
</dbReference>
<comment type="caution">
    <text evidence="11">The sequence shown here is derived from an EMBL/GenBank/DDBJ whole genome shotgun (WGS) entry which is preliminary data.</text>
</comment>
<dbReference type="SUPFAM" id="SSF48403">
    <property type="entry name" value="Ankyrin repeat"/>
    <property type="match status" value="1"/>
</dbReference>
<feature type="binding site" evidence="8">
    <location>
        <position position="209"/>
    </location>
    <ligand>
        <name>ATP</name>
        <dbReference type="ChEBI" id="CHEBI:30616"/>
    </ligand>
</feature>
<dbReference type="GO" id="GO:0004674">
    <property type="term" value="F:protein serine/threonine kinase activity"/>
    <property type="evidence" value="ECO:0007669"/>
    <property type="project" value="UniProtKB-KW"/>
</dbReference>
<dbReference type="Pfam" id="PF07714">
    <property type="entry name" value="PK_Tyr_Ser-Thr"/>
    <property type="match status" value="1"/>
</dbReference>
<accession>A0A8S1IQS1</accession>
<evidence type="ECO:0000256" key="1">
    <source>
        <dbReference type="ARBA" id="ARBA00005843"/>
    </source>
</evidence>
<dbReference type="PROSITE" id="PS50011">
    <property type="entry name" value="PROTEIN_KINASE_DOM"/>
    <property type="match status" value="1"/>
</dbReference>
<evidence type="ECO:0000256" key="9">
    <source>
        <dbReference type="SAM" id="MobiDB-lite"/>
    </source>
</evidence>
<dbReference type="Pfam" id="PF12796">
    <property type="entry name" value="Ank_2"/>
    <property type="match status" value="1"/>
</dbReference>
<evidence type="ECO:0000259" key="10">
    <source>
        <dbReference type="PROSITE" id="PS50011"/>
    </source>
</evidence>
<dbReference type="Gene3D" id="1.25.40.20">
    <property type="entry name" value="Ankyrin repeat-containing domain"/>
    <property type="match status" value="1"/>
</dbReference>
<dbReference type="Gene3D" id="3.30.200.20">
    <property type="entry name" value="Phosphorylase Kinase, domain 1"/>
    <property type="match status" value="1"/>
</dbReference>
<dbReference type="PANTHER" id="PTHR44329:SF288">
    <property type="entry name" value="MITOGEN-ACTIVATED PROTEIN KINASE KINASE KINASE 20"/>
    <property type="match status" value="1"/>
</dbReference>
<dbReference type="EMBL" id="CAJHUC010000442">
    <property type="protein sequence ID" value="CAD7696169.1"/>
    <property type="molecule type" value="Genomic_DNA"/>
</dbReference>
<keyword evidence="4 8" id="KW-0547">Nucleotide-binding</keyword>
<evidence type="ECO:0000313" key="11">
    <source>
        <dbReference type="EMBL" id="CAD7696169.1"/>
    </source>
</evidence>
<dbReference type="SMART" id="SM00248">
    <property type="entry name" value="ANK"/>
    <property type="match status" value="5"/>
</dbReference>
<keyword evidence="7" id="KW-0040">ANK repeat</keyword>
<keyword evidence="5" id="KW-0418">Kinase</keyword>
<feature type="non-terminal residue" evidence="11">
    <location>
        <position position="1"/>
    </location>
</feature>
<organism evidence="11 12">
    <name type="scientific">Ostreobium quekettii</name>
    <dbReference type="NCBI Taxonomy" id="121088"/>
    <lineage>
        <taxon>Eukaryota</taxon>
        <taxon>Viridiplantae</taxon>
        <taxon>Chlorophyta</taxon>
        <taxon>core chlorophytes</taxon>
        <taxon>Ulvophyceae</taxon>
        <taxon>TCBD clade</taxon>
        <taxon>Bryopsidales</taxon>
        <taxon>Ostreobineae</taxon>
        <taxon>Ostreobiaceae</taxon>
        <taxon>Ostreobium</taxon>
    </lineage>
</organism>
<evidence type="ECO:0000256" key="4">
    <source>
        <dbReference type="ARBA" id="ARBA00022741"/>
    </source>
</evidence>
<evidence type="ECO:0000256" key="8">
    <source>
        <dbReference type="PROSITE-ProRule" id="PRU10141"/>
    </source>
</evidence>
<dbReference type="InterPro" id="IPR002110">
    <property type="entry name" value="Ankyrin_rpt"/>
</dbReference>
<dbReference type="InterPro" id="IPR008271">
    <property type="entry name" value="Ser/Thr_kinase_AS"/>
</dbReference>
<feature type="repeat" description="ANK" evidence="7">
    <location>
        <begin position="528"/>
        <end position="560"/>
    </location>
</feature>
<evidence type="ECO:0000256" key="6">
    <source>
        <dbReference type="ARBA" id="ARBA00022840"/>
    </source>
</evidence>
<reference evidence="11" key="1">
    <citation type="submission" date="2020-12" db="EMBL/GenBank/DDBJ databases">
        <authorList>
            <person name="Iha C."/>
        </authorList>
    </citation>
    <scope>NUCLEOTIDE SEQUENCE</scope>
</reference>
<keyword evidence="3" id="KW-0808">Transferase</keyword>
<dbReference type="InterPro" id="IPR001245">
    <property type="entry name" value="Ser-Thr/Tyr_kinase_cat_dom"/>
</dbReference>
<feature type="repeat" description="ANK" evidence="7">
    <location>
        <begin position="561"/>
        <end position="593"/>
    </location>
</feature>
<dbReference type="InterPro" id="IPR051681">
    <property type="entry name" value="Ser/Thr_Kinases-Pseudokinases"/>
</dbReference>
<evidence type="ECO:0000256" key="7">
    <source>
        <dbReference type="PROSITE-ProRule" id="PRU00023"/>
    </source>
</evidence>
<proteinExistence type="inferred from homology"/>
<sequence length="692" mass="76719">MAQQVADTLAAIHKALEYVPYVRYNASTIQFLCKQMEKVAALLVAHPDGFPQHDDETMSILTEEVKHCNTLIKRHGEPFRLQSFYKTHNTKTKVEEVCMRMQDCLSFLGLENEDIRSIRTQVDKRCVDSDKRRTDWFLACILEGGLDEEGISEEDRLNLEDQISKHRERLKTLNFRIRDEDVQRKERLGTGGFGEVYKGKWGERDVAIKILSAGLGLEARAEFLCEVEMHMRMSHPNVVRCHGAIYSKDVHAMVLELAVTDLLKLSRTKRHMNWGLKAQLMAGAAQGLKFLHDMGVVHRDVKAANFLVFIDADTGVYEVKIGDFGLARVKHETRTTVDGMMGTTRYIAPEVHEGGSHNYKTDVFSFGLLMYEIAAENTPYANLPEAAVLGRKRNRTDPCILEPDCPPDLKELMERCIEPVGSDRPTMQQVVAEMRKILHRMLLGSAESMILADIGSPLHTTSRGKKGGAKGEDVLAPRIDDIWISDSRMSQSMHREGSMKWEEVSTMHSVVEEGEEGVRPVTNGQQSRDEKKLRQAAVDGRADLVTALLEKGVNVDTRDKNGATPLCIASCNGHKEVASVLIRAGAKTDSADKDGAMPLYIASWGGHKEVVSVLLGASARVDCPNKNGATPLYVAAQQGFVEIADMLLRAGAKVDLPRHGGATPLCIAAQGGKVEVVKVLLRAGAMLDFPIE</sequence>
<dbReference type="PROSITE" id="PS50297">
    <property type="entry name" value="ANK_REP_REGION"/>
    <property type="match status" value="4"/>
</dbReference>
<feature type="domain" description="Protein kinase" evidence="10">
    <location>
        <begin position="182"/>
        <end position="442"/>
    </location>
</feature>
<evidence type="ECO:0000256" key="3">
    <source>
        <dbReference type="ARBA" id="ARBA00022679"/>
    </source>
</evidence>
<dbReference type="Pfam" id="PF00023">
    <property type="entry name" value="Ank"/>
    <property type="match status" value="2"/>
</dbReference>
<dbReference type="InterPro" id="IPR017441">
    <property type="entry name" value="Protein_kinase_ATP_BS"/>
</dbReference>
<feature type="repeat" description="ANK" evidence="7">
    <location>
        <begin position="627"/>
        <end position="659"/>
    </location>
</feature>
<gene>
    <name evidence="11" type="ORF">OSTQU699_LOCUS1530</name>
</gene>
<dbReference type="SUPFAM" id="SSF56112">
    <property type="entry name" value="Protein kinase-like (PK-like)"/>
    <property type="match status" value="1"/>
</dbReference>
<keyword evidence="6 8" id="KW-0067">ATP-binding</keyword>
<evidence type="ECO:0000256" key="2">
    <source>
        <dbReference type="ARBA" id="ARBA00022527"/>
    </source>
</evidence>